<accession>A0A6L7GG34</accession>
<evidence type="ECO:0000313" key="2">
    <source>
        <dbReference type="EMBL" id="MXP14416.1"/>
    </source>
</evidence>
<dbReference type="EMBL" id="WTYU01000001">
    <property type="protein sequence ID" value="MXP14416.1"/>
    <property type="molecule type" value="Genomic_DNA"/>
</dbReference>
<dbReference type="Pfam" id="PF08818">
    <property type="entry name" value="DUF1801"/>
    <property type="match status" value="1"/>
</dbReference>
<dbReference type="AlphaFoldDB" id="A0A6L7GG34"/>
<sequence>MSGAKTAPTSANVSDFIAAIAPVSKRDDAILIDGIYRRITGHDPAMWGPSIIGYGSYHTTYASGREVHWLRAGFSPRKAKHSFYLMGGYCDDLSQGRRQQKFHALGKHALGKSCLYINRLDDVDLTVLEEILVEDWAIMDRLFPL</sequence>
<feature type="domain" description="YdhG-like" evidence="1">
    <location>
        <begin position="38"/>
        <end position="132"/>
    </location>
</feature>
<organism evidence="2 3">
    <name type="scientific">Allopontixanthobacter confluentis</name>
    <dbReference type="NCBI Taxonomy" id="1849021"/>
    <lineage>
        <taxon>Bacteria</taxon>
        <taxon>Pseudomonadati</taxon>
        <taxon>Pseudomonadota</taxon>
        <taxon>Alphaproteobacteria</taxon>
        <taxon>Sphingomonadales</taxon>
        <taxon>Erythrobacteraceae</taxon>
        <taxon>Allopontixanthobacter</taxon>
    </lineage>
</organism>
<protein>
    <submittedName>
        <fullName evidence="2">DUF1801 domain-containing protein</fullName>
    </submittedName>
</protein>
<dbReference type="InterPro" id="IPR014922">
    <property type="entry name" value="YdhG-like"/>
</dbReference>
<gene>
    <name evidence="2" type="ORF">GRI44_06585</name>
</gene>
<evidence type="ECO:0000313" key="3">
    <source>
        <dbReference type="Proteomes" id="UP000473531"/>
    </source>
</evidence>
<dbReference type="Proteomes" id="UP000473531">
    <property type="component" value="Unassembled WGS sequence"/>
</dbReference>
<name>A0A6L7GG34_9SPHN</name>
<dbReference type="RefSeq" id="WP_160600576.1">
    <property type="nucleotide sequence ID" value="NZ_WTYU01000001.1"/>
</dbReference>
<reference evidence="2 3" key="1">
    <citation type="submission" date="2019-12" db="EMBL/GenBank/DDBJ databases">
        <title>Genomic-based taxomic classification of the family Erythrobacteraceae.</title>
        <authorList>
            <person name="Xu L."/>
        </authorList>
    </citation>
    <scope>NUCLEOTIDE SEQUENCE [LARGE SCALE GENOMIC DNA]</scope>
    <source>
        <strain evidence="2 3">KCTC 52259</strain>
    </source>
</reference>
<dbReference type="OrthoDB" id="5951444at2"/>
<keyword evidence="3" id="KW-1185">Reference proteome</keyword>
<comment type="caution">
    <text evidence="2">The sequence shown here is derived from an EMBL/GenBank/DDBJ whole genome shotgun (WGS) entry which is preliminary data.</text>
</comment>
<evidence type="ECO:0000259" key="1">
    <source>
        <dbReference type="Pfam" id="PF08818"/>
    </source>
</evidence>
<proteinExistence type="predicted"/>